<organism evidence="2 3">
    <name type="scientific">Mesobacillus maritimus</name>
    <dbReference type="NCBI Taxonomy" id="1643336"/>
    <lineage>
        <taxon>Bacteria</taxon>
        <taxon>Bacillati</taxon>
        <taxon>Bacillota</taxon>
        <taxon>Bacilli</taxon>
        <taxon>Bacillales</taxon>
        <taxon>Bacillaceae</taxon>
        <taxon>Mesobacillus</taxon>
    </lineage>
</organism>
<accession>A0ABS7K6R5</accession>
<dbReference type="InterPro" id="IPR000182">
    <property type="entry name" value="GNAT_dom"/>
</dbReference>
<comment type="caution">
    <text evidence="2">The sequence shown here is derived from an EMBL/GenBank/DDBJ whole genome shotgun (WGS) entry which is preliminary data.</text>
</comment>
<protein>
    <submittedName>
        <fullName evidence="2">GNAT family N-acetyltransferase</fullName>
    </submittedName>
</protein>
<dbReference type="RefSeq" id="WP_221874166.1">
    <property type="nucleotide sequence ID" value="NZ_JACWFH010000017.1"/>
</dbReference>
<name>A0ABS7K6R5_9BACI</name>
<dbReference type="CDD" id="cd04301">
    <property type="entry name" value="NAT_SF"/>
    <property type="match status" value="1"/>
</dbReference>
<evidence type="ECO:0000313" key="3">
    <source>
        <dbReference type="Proteomes" id="UP000769780"/>
    </source>
</evidence>
<dbReference type="InterPro" id="IPR050276">
    <property type="entry name" value="MshD_Acetyltransferase"/>
</dbReference>
<dbReference type="Proteomes" id="UP000769780">
    <property type="component" value="Unassembled WGS sequence"/>
</dbReference>
<dbReference type="InterPro" id="IPR016181">
    <property type="entry name" value="Acyl_CoA_acyltransferase"/>
</dbReference>
<evidence type="ECO:0000259" key="1">
    <source>
        <dbReference type="PROSITE" id="PS51186"/>
    </source>
</evidence>
<evidence type="ECO:0000313" key="2">
    <source>
        <dbReference type="EMBL" id="MBY0097944.1"/>
    </source>
</evidence>
<dbReference type="EMBL" id="JACWFH010000017">
    <property type="protein sequence ID" value="MBY0097944.1"/>
    <property type="molecule type" value="Genomic_DNA"/>
</dbReference>
<sequence length="153" mass="17324">MDTENVKIVELNEDNWYECCLLEVSSEQTKYIESNAISIAQSKFEPSLKPYAIYAGEKVVGFLMYNSVQEELDGYWIYRIMVDKSFQGKGIAKAATTIMLAEMAKLPQAEKIIVGYHPDNKAAHHLYASLGFIDKGDRFGKEMAVIKKMTNHS</sequence>
<reference evidence="2 3" key="1">
    <citation type="submission" date="2020-07" db="EMBL/GenBank/DDBJ databases">
        <title>Fungal Genomes of the International Space Station.</title>
        <authorList>
            <person name="Seuylemezian A."/>
            <person name="Singh N.K."/>
            <person name="Wood J."/>
            <person name="Venkateswaran K."/>
        </authorList>
    </citation>
    <scope>NUCLEOTIDE SEQUENCE [LARGE SCALE GENOMIC DNA]</scope>
    <source>
        <strain evidence="2 3">PL-B2</strain>
    </source>
</reference>
<dbReference type="Pfam" id="PF00583">
    <property type="entry name" value="Acetyltransf_1"/>
    <property type="match status" value="1"/>
</dbReference>
<dbReference type="PROSITE" id="PS51186">
    <property type="entry name" value="GNAT"/>
    <property type="match status" value="1"/>
</dbReference>
<dbReference type="PANTHER" id="PTHR43617:SF2">
    <property type="entry name" value="UPF0039 PROTEIN SLL0451"/>
    <property type="match status" value="1"/>
</dbReference>
<proteinExistence type="predicted"/>
<dbReference type="Gene3D" id="3.40.630.30">
    <property type="match status" value="1"/>
</dbReference>
<feature type="domain" description="N-acetyltransferase" evidence="1">
    <location>
        <begin position="6"/>
        <end position="152"/>
    </location>
</feature>
<dbReference type="SUPFAM" id="SSF55729">
    <property type="entry name" value="Acyl-CoA N-acyltransferases (Nat)"/>
    <property type="match status" value="1"/>
</dbReference>
<gene>
    <name evidence="2" type="ORF">H0185_14155</name>
</gene>
<keyword evidence="3" id="KW-1185">Reference proteome</keyword>
<dbReference type="PANTHER" id="PTHR43617">
    <property type="entry name" value="L-AMINO ACID N-ACETYLTRANSFERASE"/>
    <property type="match status" value="1"/>
</dbReference>